<dbReference type="InterPro" id="IPR018089">
    <property type="entry name" value="OMPdecase_AS"/>
</dbReference>
<keyword evidence="6" id="KW-0456">Lyase</keyword>
<dbReference type="GO" id="GO:0006207">
    <property type="term" value="P:'de novo' pyrimidine nucleobase biosynthetic process"/>
    <property type="evidence" value="ECO:0007669"/>
    <property type="project" value="InterPro"/>
</dbReference>
<evidence type="ECO:0000256" key="3">
    <source>
        <dbReference type="ARBA" id="ARBA00021923"/>
    </source>
</evidence>
<dbReference type="PANTHER" id="PTHR32119:SF2">
    <property type="entry name" value="OROTIDINE 5'-PHOSPHATE DECARBOXYLASE"/>
    <property type="match status" value="1"/>
</dbReference>
<dbReference type="NCBIfam" id="TIGR01740">
    <property type="entry name" value="pyrF"/>
    <property type="match status" value="1"/>
</dbReference>
<dbReference type="InterPro" id="IPR013785">
    <property type="entry name" value="Aldolase_TIM"/>
</dbReference>
<dbReference type="PANTHER" id="PTHR32119">
    <property type="entry name" value="OROTIDINE 5'-PHOSPHATE DECARBOXYLASE"/>
    <property type="match status" value="1"/>
</dbReference>
<dbReference type="EC" id="4.1.1.23" evidence="2"/>
<name>A0A6J7KQQ9_9ZZZZ</name>
<dbReference type="PROSITE" id="PS00156">
    <property type="entry name" value="OMPDECASE"/>
    <property type="match status" value="1"/>
</dbReference>
<organism evidence="9">
    <name type="scientific">freshwater metagenome</name>
    <dbReference type="NCBI Taxonomy" id="449393"/>
    <lineage>
        <taxon>unclassified sequences</taxon>
        <taxon>metagenomes</taxon>
        <taxon>ecological metagenomes</taxon>
    </lineage>
</organism>
<dbReference type="GO" id="GO:0005829">
    <property type="term" value="C:cytosol"/>
    <property type="evidence" value="ECO:0007669"/>
    <property type="project" value="TreeGrafter"/>
</dbReference>
<sequence>MTRAPIAVALDGPDLETITAWAAAAGPSVSTMKVGLETYLRDGAAAVRAVREAAPDCALFLDLKLHDIPNTVAGASRSVAAIAPDFLTVHASGGSAMIRAAADALPDTRIVAVTVLTSMSEDDLRAVGLLGPAIEAVRRLAALSVAAGARAIVCSPQEVAAVRAEVGDAAVLITPGVRPDPAGRSDDQARVATPERALADGADLLVIGRPITAAPDVAVAARELAQRLTRFSAP</sequence>
<keyword evidence="4" id="KW-0210">Decarboxylase</keyword>
<dbReference type="InterPro" id="IPR047596">
    <property type="entry name" value="OMPdecase_bac"/>
</dbReference>
<dbReference type="EMBL" id="CAFBNF010000231">
    <property type="protein sequence ID" value="CAB4956769.1"/>
    <property type="molecule type" value="Genomic_DNA"/>
</dbReference>
<dbReference type="CDD" id="cd04725">
    <property type="entry name" value="OMP_decarboxylase_like"/>
    <property type="match status" value="1"/>
</dbReference>
<dbReference type="InterPro" id="IPR011060">
    <property type="entry name" value="RibuloseP-bd_barrel"/>
</dbReference>
<feature type="domain" description="Orotidine 5'-phosphate decarboxylase" evidence="8">
    <location>
        <begin position="5"/>
        <end position="224"/>
    </location>
</feature>
<dbReference type="NCBIfam" id="NF001273">
    <property type="entry name" value="PRK00230.1"/>
    <property type="match status" value="1"/>
</dbReference>
<dbReference type="Gene3D" id="3.20.20.70">
    <property type="entry name" value="Aldolase class I"/>
    <property type="match status" value="1"/>
</dbReference>
<evidence type="ECO:0000256" key="2">
    <source>
        <dbReference type="ARBA" id="ARBA00012321"/>
    </source>
</evidence>
<evidence type="ECO:0000256" key="6">
    <source>
        <dbReference type="ARBA" id="ARBA00023239"/>
    </source>
</evidence>
<evidence type="ECO:0000259" key="8">
    <source>
        <dbReference type="SMART" id="SM00934"/>
    </source>
</evidence>
<evidence type="ECO:0000256" key="4">
    <source>
        <dbReference type="ARBA" id="ARBA00022793"/>
    </source>
</evidence>
<keyword evidence="5" id="KW-0665">Pyrimidine biosynthesis</keyword>
<dbReference type="InterPro" id="IPR001754">
    <property type="entry name" value="OMPdeCOase_dom"/>
</dbReference>
<evidence type="ECO:0000256" key="1">
    <source>
        <dbReference type="ARBA" id="ARBA00004861"/>
    </source>
</evidence>
<dbReference type="Pfam" id="PF00215">
    <property type="entry name" value="OMPdecase"/>
    <property type="match status" value="1"/>
</dbReference>
<proteinExistence type="inferred from homology"/>
<dbReference type="AlphaFoldDB" id="A0A6J7KQQ9"/>
<dbReference type="SUPFAM" id="SSF51366">
    <property type="entry name" value="Ribulose-phoshate binding barrel"/>
    <property type="match status" value="1"/>
</dbReference>
<protein>
    <recommendedName>
        <fullName evidence="3">Orotidine 5'-phosphate decarboxylase</fullName>
        <ecNumber evidence="2">4.1.1.23</ecNumber>
    </recommendedName>
    <alternativeName>
        <fullName evidence="7">OMP decarboxylase</fullName>
    </alternativeName>
</protein>
<comment type="pathway">
    <text evidence="1">Pyrimidine metabolism; UMP biosynthesis via de novo pathway; UMP from orotate: step 2/2.</text>
</comment>
<accession>A0A6J7KQQ9</accession>
<dbReference type="HAMAP" id="MF_01200_B">
    <property type="entry name" value="OMPdecase_type1_B"/>
    <property type="match status" value="1"/>
</dbReference>
<dbReference type="SMART" id="SM00934">
    <property type="entry name" value="OMPdecase"/>
    <property type="match status" value="1"/>
</dbReference>
<dbReference type="GO" id="GO:0004590">
    <property type="term" value="F:orotidine-5'-phosphate decarboxylase activity"/>
    <property type="evidence" value="ECO:0007669"/>
    <property type="project" value="UniProtKB-EC"/>
</dbReference>
<dbReference type="InterPro" id="IPR014732">
    <property type="entry name" value="OMPdecase"/>
</dbReference>
<evidence type="ECO:0000313" key="9">
    <source>
        <dbReference type="EMBL" id="CAB4956769.1"/>
    </source>
</evidence>
<evidence type="ECO:0000256" key="5">
    <source>
        <dbReference type="ARBA" id="ARBA00022975"/>
    </source>
</evidence>
<dbReference type="UniPathway" id="UPA00070">
    <property type="reaction ID" value="UER00120"/>
</dbReference>
<gene>
    <name evidence="9" type="ORF">UFOPK3773_01738</name>
</gene>
<dbReference type="GO" id="GO:0044205">
    <property type="term" value="P:'de novo' UMP biosynthetic process"/>
    <property type="evidence" value="ECO:0007669"/>
    <property type="project" value="UniProtKB-UniPathway"/>
</dbReference>
<reference evidence="9" key="1">
    <citation type="submission" date="2020-05" db="EMBL/GenBank/DDBJ databases">
        <authorList>
            <person name="Chiriac C."/>
            <person name="Salcher M."/>
            <person name="Ghai R."/>
            <person name="Kavagutti S V."/>
        </authorList>
    </citation>
    <scope>NUCLEOTIDE SEQUENCE</scope>
</reference>
<evidence type="ECO:0000256" key="7">
    <source>
        <dbReference type="ARBA" id="ARBA00033428"/>
    </source>
</evidence>